<keyword evidence="2" id="KW-0503">Monooxygenase</keyword>
<gene>
    <name evidence="2" type="ORF">JN10_1313</name>
</gene>
<dbReference type="GO" id="GO:0004497">
    <property type="term" value="F:monooxygenase activity"/>
    <property type="evidence" value="ECO:0007669"/>
    <property type="project" value="UniProtKB-KW"/>
</dbReference>
<dbReference type="Proteomes" id="UP000320547">
    <property type="component" value="Unassembled WGS sequence"/>
</dbReference>
<comment type="caution">
    <text evidence="2">The sequence shown here is derived from an EMBL/GenBank/DDBJ whole genome shotgun (WGS) entry which is preliminary data.</text>
</comment>
<name>A0A562UVL6_9SPHN</name>
<proteinExistence type="predicted"/>
<evidence type="ECO:0000259" key="1">
    <source>
        <dbReference type="PROSITE" id="PS51725"/>
    </source>
</evidence>
<protein>
    <submittedName>
        <fullName evidence="2">Quinol monooxygenase YgiN</fullName>
    </submittedName>
</protein>
<reference evidence="2 3" key="1">
    <citation type="submission" date="2019-07" db="EMBL/GenBank/DDBJ databases">
        <title>Genomic Encyclopedia of Archaeal and Bacterial Type Strains, Phase II (KMG-II): from individual species to whole genera.</title>
        <authorList>
            <person name="Goeker M."/>
        </authorList>
    </citation>
    <scope>NUCLEOTIDE SEQUENCE [LARGE SCALE GENOMIC DNA]</scope>
    <source>
        <strain evidence="2 3">ATCC BAA-2084</strain>
    </source>
</reference>
<dbReference type="PANTHER" id="PTHR33336:SF15">
    <property type="entry name" value="ABM DOMAIN-CONTAINING PROTEIN"/>
    <property type="match status" value="1"/>
</dbReference>
<sequence>MIQINGTITLAPGTIADNPDTVEAIKTMVAASRAEDGCLTYTFAQDLSDPDTIIIYERWRDQEVLAAHGKSAHMAEFQKVMAANPPVGRDLRIYHTDEGNPL</sequence>
<dbReference type="Gene3D" id="3.30.70.100">
    <property type="match status" value="1"/>
</dbReference>
<dbReference type="PANTHER" id="PTHR33336">
    <property type="entry name" value="QUINOL MONOOXYGENASE YGIN-RELATED"/>
    <property type="match status" value="1"/>
</dbReference>
<dbReference type="InterPro" id="IPR007138">
    <property type="entry name" value="ABM_dom"/>
</dbReference>
<dbReference type="EMBL" id="VLLK01000001">
    <property type="protein sequence ID" value="TWJ09674.1"/>
    <property type="molecule type" value="Genomic_DNA"/>
</dbReference>
<accession>A0A562UVL6</accession>
<organism evidence="2 3">
    <name type="scientific">Altererythrobacter ishigakiensis</name>
    <dbReference type="NCBI Taxonomy" id="476157"/>
    <lineage>
        <taxon>Bacteria</taxon>
        <taxon>Pseudomonadati</taxon>
        <taxon>Pseudomonadota</taxon>
        <taxon>Alphaproteobacteria</taxon>
        <taxon>Sphingomonadales</taxon>
        <taxon>Erythrobacteraceae</taxon>
        <taxon>Altererythrobacter</taxon>
    </lineage>
</organism>
<keyword evidence="2" id="KW-0560">Oxidoreductase</keyword>
<dbReference type="InterPro" id="IPR011008">
    <property type="entry name" value="Dimeric_a/b-barrel"/>
</dbReference>
<evidence type="ECO:0000313" key="3">
    <source>
        <dbReference type="Proteomes" id="UP000320547"/>
    </source>
</evidence>
<dbReference type="SUPFAM" id="SSF54909">
    <property type="entry name" value="Dimeric alpha+beta barrel"/>
    <property type="match status" value="1"/>
</dbReference>
<dbReference type="OrthoDB" id="287932at2"/>
<feature type="domain" description="ABM" evidence="1">
    <location>
        <begin position="2"/>
        <end position="95"/>
    </location>
</feature>
<dbReference type="STRING" id="476157.GCA_001663155_02040"/>
<dbReference type="InterPro" id="IPR050744">
    <property type="entry name" value="AI-2_Isomerase_LsrG"/>
</dbReference>
<keyword evidence="3" id="KW-1185">Reference proteome</keyword>
<dbReference type="PROSITE" id="PS51725">
    <property type="entry name" value="ABM"/>
    <property type="match status" value="1"/>
</dbReference>
<dbReference type="RefSeq" id="WP_067600720.1">
    <property type="nucleotide sequence ID" value="NZ_CP015963.1"/>
</dbReference>
<dbReference type="Pfam" id="PF03992">
    <property type="entry name" value="ABM"/>
    <property type="match status" value="1"/>
</dbReference>
<evidence type="ECO:0000313" key="2">
    <source>
        <dbReference type="EMBL" id="TWJ09674.1"/>
    </source>
</evidence>
<dbReference type="AlphaFoldDB" id="A0A562UVL6"/>